<reference evidence="1 2" key="1">
    <citation type="submission" date="2019-03" db="EMBL/GenBank/DDBJ databases">
        <title>Paraburkholderia sp. 4M-K11, isolated from subtropical forest soil.</title>
        <authorList>
            <person name="Gao Z.-H."/>
            <person name="Qiu L.-H."/>
        </authorList>
    </citation>
    <scope>NUCLEOTIDE SEQUENCE [LARGE SCALE GENOMIC DNA]</scope>
    <source>
        <strain evidence="1 2">4M-K11</strain>
    </source>
</reference>
<dbReference type="OrthoDB" id="8926609at2"/>
<organism evidence="1 2">
    <name type="scientific">Paraburkholderia silviterrae</name>
    <dbReference type="NCBI Taxonomy" id="2528715"/>
    <lineage>
        <taxon>Bacteria</taxon>
        <taxon>Pseudomonadati</taxon>
        <taxon>Pseudomonadota</taxon>
        <taxon>Betaproteobacteria</taxon>
        <taxon>Burkholderiales</taxon>
        <taxon>Burkholderiaceae</taxon>
        <taxon>Paraburkholderia</taxon>
    </lineage>
</organism>
<protein>
    <submittedName>
        <fullName evidence="1">Uncharacterized protein</fullName>
    </submittedName>
</protein>
<dbReference type="Proteomes" id="UP000295722">
    <property type="component" value="Unassembled WGS sequence"/>
</dbReference>
<evidence type="ECO:0000313" key="1">
    <source>
        <dbReference type="EMBL" id="TDG17972.1"/>
    </source>
</evidence>
<name>A0A4R5LZ85_9BURK</name>
<proteinExistence type="predicted"/>
<dbReference type="EMBL" id="SMRP01000037">
    <property type="protein sequence ID" value="TDG17972.1"/>
    <property type="molecule type" value="Genomic_DNA"/>
</dbReference>
<comment type="caution">
    <text evidence="1">The sequence shown here is derived from an EMBL/GenBank/DDBJ whole genome shotgun (WGS) entry which is preliminary data.</text>
</comment>
<evidence type="ECO:0000313" key="2">
    <source>
        <dbReference type="Proteomes" id="UP000295722"/>
    </source>
</evidence>
<gene>
    <name evidence="1" type="ORF">EYW47_36250</name>
</gene>
<dbReference type="RefSeq" id="WP_133199619.1">
    <property type="nucleotide sequence ID" value="NZ_JBHUCW010000044.1"/>
</dbReference>
<dbReference type="AlphaFoldDB" id="A0A4R5LZ85"/>
<accession>A0A4R5LZ85</accession>
<sequence length="81" mass="8858">MNATGSSLRLLVDKWLAPNAGVPAHVVCFSRMQANRLRYVCVEAVHPARTIAIFFFRHGDGSWCVFPPAASRPAMTTRASA</sequence>
<keyword evidence="2" id="KW-1185">Reference proteome</keyword>